<protein>
    <recommendedName>
        <fullName evidence="1">HMA domain-containing protein</fullName>
    </recommendedName>
</protein>
<dbReference type="Proteomes" id="UP000011723">
    <property type="component" value="Plasmid pCha1"/>
</dbReference>
<sequence>MTGLTCGHCTGSVTAAVSALPQVTDVHVELVAGGVSTLTVTGAVPPETVRQAVGDAGYTIIDS</sequence>
<dbReference type="PATRIC" id="fig|1121362.3.peg.2926"/>
<dbReference type="Pfam" id="PF00403">
    <property type="entry name" value="HMA"/>
    <property type="match status" value="1"/>
</dbReference>
<name>M1NWL4_9CORY</name>
<dbReference type="Gene3D" id="3.30.70.100">
    <property type="match status" value="1"/>
</dbReference>
<dbReference type="AlphaFoldDB" id="M1NWL4"/>
<dbReference type="InterPro" id="IPR036163">
    <property type="entry name" value="HMA_dom_sf"/>
</dbReference>
<geneLocation type="plasmid" evidence="2 3">
    <name>pCha1</name>
</geneLocation>
<organism evidence="2 3">
    <name type="scientific">Corynebacterium halotolerans YIM 70093 = DSM 44683</name>
    <dbReference type="NCBI Taxonomy" id="1121362"/>
    <lineage>
        <taxon>Bacteria</taxon>
        <taxon>Bacillati</taxon>
        <taxon>Actinomycetota</taxon>
        <taxon>Actinomycetes</taxon>
        <taxon>Mycobacteriales</taxon>
        <taxon>Corynebacteriaceae</taxon>
        <taxon>Corynebacterium</taxon>
    </lineage>
</organism>
<evidence type="ECO:0000313" key="2">
    <source>
        <dbReference type="EMBL" id="AGF73877.1"/>
    </source>
</evidence>
<dbReference type="KEGG" id="chn:A605_14537"/>
<dbReference type="EMBL" id="CP003698">
    <property type="protein sequence ID" value="AGF73877.1"/>
    <property type="molecule type" value="Genomic_DNA"/>
</dbReference>
<dbReference type="eggNOG" id="COG2608">
    <property type="taxonomic scope" value="Bacteria"/>
</dbReference>
<dbReference type="HOGENOM" id="CLU_134973_13_1_11"/>
<dbReference type="InterPro" id="IPR006121">
    <property type="entry name" value="HMA_dom"/>
</dbReference>
<evidence type="ECO:0000313" key="3">
    <source>
        <dbReference type="Proteomes" id="UP000011723"/>
    </source>
</evidence>
<keyword evidence="2" id="KW-0614">Plasmid</keyword>
<dbReference type="SUPFAM" id="SSF55008">
    <property type="entry name" value="HMA, heavy metal-associated domain"/>
    <property type="match status" value="1"/>
</dbReference>
<dbReference type="PROSITE" id="PS50846">
    <property type="entry name" value="HMA_2"/>
    <property type="match status" value="1"/>
</dbReference>
<dbReference type="CDD" id="cd00371">
    <property type="entry name" value="HMA"/>
    <property type="match status" value="1"/>
</dbReference>
<dbReference type="GO" id="GO:0046872">
    <property type="term" value="F:metal ion binding"/>
    <property type="evidence" value="ECO:0007669"/>
    <property type="project" value="InterPro"/>
</dbReference>
<feature type="domain" description="HMA" evidence="1">
    <location>
        <begin position="1"/>
        <end position="61"/>
    </location>
</feature>
<keyword evidence="3" id="KW-1185">Reference proteome</keyword>
<reference evidence="2 3" key="1">
    <citation type="journal article" date="2012" name="Stand. Genomic Sci.">
        <title>Genome sequence of the halotolerant bacterium Corynebacterium halotolerans type strain YIM 70093(T) (= DSM 44683(T)).</title>
        <authorList>
            <person name="Ruckert C."/>
            <person name="Albersmeier A."/>
            <person name="Al-Dilaimi A."/>
            <person name="Niehaus K."/>
            <person name="Szczepanowski R."/>
            <person name="Kalinowski J."/>
        </authorList>
    </citation>
    <scope>NUCLEOTIDE SEQUENCE [LARGE SCALE GENOMIC DNA]</scope>
    <source>
        <strain evidence="2">DSM 44683</strain>
        <plasmid evidence="3">Plasmid pCha1</plasmid>
    </source>
</reference>
<gene>
    <name evidence="2" type="ORF">A605_14537</name>
</gene>
<proteinExistence type="predicted"/>
<accession>M1NWL4</accession>
<evidence type="ECO:0000259" key="1">
    <source>
        <dbReference type="PROSITE" id="PS50846"/>
    </source>
</evidence>